<dbReference type="EMBL" id="BGZK01001098">
    <property type="protein sequence ID" value="GBP71149.1"/>
    <property type="molecule type" value="Genomic_DNA"/>
</dbReference>
<protein>
    <submittedName>
        <fullName evidence="2">Uncharacterized protein</fullName>
    </submittedName>
</protein>
<gene>
    <name evidence="2" type="ORF">EVAR_37244_1</name>
</gene>
<evidence type="ECO:0000313" key="3">
    <source>
        <dbReference type="Proteomes" id="UP000299102"/>
    </source>
</evidence>
<sequence>MIIVIDNGNDKSETEVSMLLSGKKTKKIVKVLYYTPVRKSGQTSSARQLNVPFPGERLKYEKTRGPQTRLARNGRRDN</sequence>
<accession>A0A4C1Y974</accession>
<proteinExistence type="predicted"/>
<name>A0A4C1Y974_EUMVA</name>
<organism evidence="2 3">
    <name type="scientific">Eumeta variegata</name>
    <name type="common">Bagworm moth</name>
    <name type="synonym">Eumeta japonica</name>
    <dbReference type="NCBI Taxonomy" id="151549"/>
    <lineage>
        <taxon>Eukaryota</taxon>
        <taxon>Metazoa</taxon>
        <taxon>Ecdysozoa</taxon>
        <taxon>Arthropoda</taxon>
        <taxon>Hexapoda</taxon>
        <taxon>Insecta</taxon>
        <taxon>Pterygota</taxon>
        <taxon>Neoptera</taxon>
        <taxon>Endopterygota</taxon>
        <taxon>Lepidoptera</taxon>
        <taxon>Glossata</taxon>
        <taxon>Ditrysia</taxon>
        <taxon>Tineoidea</taxon>
        <taxon>Psychidae</taxon>
        <taxon>Oiketicinae</taxon>
        <taxon>Eumeta</taxon>
    </lineage>
</organism>
<dbReference type="Proteomes" id="UP000299102">
    <property type="component" value="Unassembled WGS sequence"/>
</dbReference>
<comment type="caution">
    <text evidence="2">The sequence shown here is derived from an EMBL/GenBank/DDBJ whole genome shotgun (WGS) entry which is preliminary data.</text>
</comment>
<dbReference type="AlphaFoldDB" id="A0A4C1Y974"/>
<reference evidence="2 3" key="1">
    <citation type="journal article" date="2019" name="Commun. Biol.">
        <title>The bagworm genome reveals a unique fibroin gene that provides high tensile strength.</title>
        <authorList>
            <person name="Kono N."/>
            <person name="Nakamura H."/>
            <person name="Ohtoshi R."/>
            <person name="Tomita M."/>
            <person name="Numata K."/>
            <person name="Arakawa K."/>
        </authorList>
    </citation>
    <scope>NUCLEOTIDE SEQUENCE [LARGE SCALE GENOMIC DNA]</scope>
</reference>
<keyword evidence="3" id="KW-1185">Reference proteome</keyword>
<evidence type="ECO:0000313" key="2">
    <source>
        <dbReference type="EMBL" id="GBP71149.1"/>
    </source>
</evidence>
<evidence type="ECO:0000256" key="1">
    <source>
        <dbReference type="SAM" id="MobiDB-lite"/>
    </source>
</evidence>
<feature type="region of interest" description="Disordered" evidence="1">
    <location>
        <begin position="40"/>
        <end position="78"/>
    </location>
</feature>